<feature type="transmembrane region" description="Helical" evidence="1">
    <location>
        <begin position="31"/>
        <end position="52"/>
    </location>
</feature>
<keyword evidence="1" id="KW-1133">Transmembrane helix</keyword>
<protein>
    <recommendedName>
        <fullName evidence="3">Cytochrome c oxidase subunit 4</fullName>
    </recommendedName>
</protein>
<sequence length="100" mass="11259">MGWLNIASLLLGLVAWFLPIIYLLRKNKTHWGQFAVVSMLACAIALICQIRYTQYLVAIEDFSALMDTAQAVTVSAITLLSITVLLNIFTFTRTKRHTII</sequence>
<accession>A0A078MEI2</accession>
<dbReference type="AlphaFoldDB" id="A0A078MEI2"/>
<feature type="transmembrane region" description="Helical" evidence="1">
    <location>
        <begin position="72"/>
        <end position="91"/>
    </location>
</feature>
<evidence type="ECO:0000256" key="1">
    <source>
        <dbReference type="SAM" id="Phobius"/>
    </source>
</evidence>
<name>A0A078MEI2_9BACL</name>
<evidence type="ECO:0008006" key="3">
    <source>
        <dbReference type="Google" id="ProtNLM"/>
    </source>
</evidence>
<evidence type="ECO:0000313" key="2">
    <source>
        <dbReference type="EMBL" id="CEA04689.1"/>
    </source>
</evidence>
<proteinExistence type="predicted"/>
<feature type="transmembrane region" description="Helical" evidence="1">
    <location>
        <begin position="6"/>
        <end position="24"/>
    </location>
</feature>
<reference evidence="2" key="1">
    <citation type="submission" date="2014-07" db="EMBL/GenBank/DDBJ databases">
        <authorList>
            <person name="Urmite Genomes Urmite Genomes"/>
        </authorList>
    </citation>
    <scope>NUCLEOTIDE SEQUENCE</scope>
    <source>
        <strain evidence="2">13S34_air</strain>
    </source>
</reference>
<keyword evidence="1" id="KW-0472">Membrane</keyword>
<keyword evidence="1" id="KW-0812">Transmembrane</keyword>
<dbReference type="EMBL" id="LN483076">
    <property type="protein sequence ID" value="CEA04689.1"/>
    <property type="molecule type" value="Genomic_DNA"/>
</dbReference>
<organism evidence="2">
    <name type="scientific">Metalysinibacillus saudimassiliensis</name>
    <dbReference type="NCBI Taxonomy" id="1461583"/>
    <lineage>
        <taxon>Bacteria</taxon>
        <taxon>Bacillati</taxon>
        <taxon>Bacillota</taxon>
        <taxon>Bacilli</taxon>
        <taxon>Bacillales</taxon>
        <taxon>Caryophanaceae</taxon>
        <taxon>Metalysinibacillus</taxon>
    </lineage>
</organism>
<dbReference type="HOGENOM" id="CLU_167638_0_0_9"/>
<gene>
    <name evidence="2" type="ORF">BN1050_02089</name>
</gene>